<accession>A0ABW5K2Y2</accession>
<name>A0ABW5K2Y2_9FLAO</name>
<reference evidence="5" key="1">
    <citation type="journal article" date="2019" name="Int. J. Syst. Evol. Microbiol.">
        <title>The Global Catalogue of Microorganisms (GCM) 10K type strain sequencing project: providing services to taxonomists for standard genome sequencing and annotation.</title>
        <authorList>
            <consortium name="The Broad Institute Genomics Platform"/>
            <consortium name="The Broad Institute Genome Sequencing Center for Infectious Disease"/>
            <person name="Wu L."/>
            <person name="Ma J."/>
        </authorList>
    </citation>
    <scope>NUCLEOTIDE SEQUENCE [LARGE SCALE GENOMIC DNA]</scope>
    <source>
        <strain evidence="5">KCTC 42808</strain>
    </source>
</reference>
<evidence type="ECO:0000256" key="2">
    <source>
        <dbReference type="SAM" id="SignalP"/>
    </source>
</evidence>
<evidence type="ECO:0000256" key="1">
    <source>
        <dbReference type="ARBA" id="ARBA00022729"/>
    </source>
</evidence>
<keyword evidence="5" id="KW-1185">Reference proteome</keyword>
<feature type="domain" description="Secretion system C-terminal sorting" evidence="3">
    <location>
        <begin position="28"/>
        <end position="97"/>
    </location>
</feature>
<evidence type="ECO:0000313" key="4">
    <source>
        <dbReference type="EMBL" id="MFD2543263.1"/>
    </source>
</evidence>
<keyword evidence="1 2" id="KW-0732">Signal</keyword>
<dbReference type="InterPro" id="IPR026444">
    <property type="entry name" value="Secre_tail"/>
</dbReference>
<evidence type="ECO:0000259" key="3">
    <source>
        <dbReference type="Pfam" id="PF18962"/>
    </source>
</evidence>
<proteinExistence type="predicted"/>
<dbReference type="NCBIfam" id="TIGR04183">
    <property type="entry name" value="Por_Secre_tail"/>
    <property type="match status" value="1"/>
</dbReference>
<gene>
    <name evidence="4" type="ORF">ACFSSB_13095</name>
</gene>
<organism evidence="4 5">
    <name type="scientific">Lacinutrix gracilariae</name>
    <dbReference type="NCBI Taxonomy" id="1747198"/>
    <lineage>
        <taxon>Bacteria</taxon>
        <taxon>Pseudomonadati</taxon>
        <taxon>Bacteroidota</taxon>
        <taxon>Flavobacteriia</taxon>
        <taxon>Flavobacteriales</taxon>
        <taxon>Flavobacteriaceae</taxon>
        <taxon>Lacinutrix</taxon>
    </lineage>
</organism>
<protein>
    <submittedName>
        <fullName evidence="4">T9SS type A sorting domain-containing protein</fullName>
    </submittedName>
</protein>
<dbReference type="EMBL" id="JBHULM010000011">
    <property type="protein sequence ID" value="MFD2543263.1"/>
    <property type="molecule type" value="Genomic_DNA"/>
</dbReference>
<feature type="signal peptide" evidence="2">
    <location>
        <begin position="1"/>
        <end position="19"/>
    </location>
</feature>
<sequence>MKKIYLLLFTLCSITAAIGQNEITEFSIYPNPVTNGVVNIKSSNNEAVSVSIYNVLGKQVLAQNITNQILNVSSLNAGVYVLKLTQNGNSIAKKLVIK</sequence>
<evidence type="ECO:0000313" key="5">
    <source>
        <dbReference type="Proteomes" id="UP001597467"/>
    </source>
</evidence>
<dbReference type="Proteomes" id="UP001597467">
    <property type="component" value="Unassembled WGS sequence"/>
</dbReference>
<dbReference type="Pfam" id="PF18962">
    <property type="entry name" value="Por_Secre_tail"/>
    <property type="match status" value="1"/>
</dbReference>
<feature type="chain" id="PRO_5046126483" evidence="2">
    <location>
        <begin position="20"/>
        <end position="98"/>
    </location>
</feature>
<comment type="caution">
    <text evidence="4">The sequence shown here is derived from an EMBL/GenBank/DDBJ whole genome shotgun (WGS) entry which is preliminary data.</text>
</comment>
<dbReference type="RefSeq" id="WP_379904973.1">
    <property type="nucleotide sequence ID" value="NZ_JBHULM010000011.1"/>
</dbReference>